<dbReference type="Pfam" id="PF02586">
    <property type="entry name" value="SRAP"/>
    <property type="match status" value="1"/>
</dbReference>
<protein>
    <recommendedName>
        <fullName evidence="8">Abasic site processing protein</fullName>
        <ecNumber evidence="8">3.4.-.-</ecNumber>
    </recommendedName>
</protein>
<dbReference type="PANTHER" id="PTHR13604:SF0">
    <property type="entry name" value="ABASIC SITE PROCESSING PROTEIN HMCES"/>
    <property type="match status" value="1"/>
</dbReference>
<evidence type="ECO:0000256" key="4">
    <source>
        <dbReference type="ARBA" id="ARBA00022801"/>
    </source>
</evidence>
<dbReference type="InterPro" id="IPR036590">
    <property type="entry name" value="SRAP-like"/>
</dbReference>
<dbReference type="GO" id="GO:0016829">
    <property type="term" value="F:lyase activity"/>
    <property type="evidence" value="ECO:0007669"/>
    <property type="project" value="UniProtKB-KW"/>
</dbReference>
<dbReference type="Proteomes" id="UP000254889">
    <property type="component" value="Chromosome"/>
</dbReference>
<dbReference type="GO" id="GO:0006508">
    <property type="term" value="P:proteolysis"/>
    <property type="evidence" value="ECO:0007669"/>
    <property type="project" value="UniProtKB-KW"/>
</dbReference>
<dbReference type="KEGG" id="ptaw:DW352_02790"/>
<dbReference type="InterPro" id="IPR003738">
    <property type="entry name" value="SRAP"/>
</dbReference>
<evidence type="ECO:0000256" key="7">
    <source>
        <dbReference type="ARBA" id="ARBA00023239"/>
    </source>
</evidence>
<sequence>MCGRFTRMYTWEELVRLYRLTDPYMISNLQPRYNICPTTTVDTVVEVNGNRQLVPMRWGLIPAWWSKPLNDMKLATFNARAETVDTKPMFRSAFKKNRCIIPASGYYEWQTAGKQKLPWYFTPTQEPILSIAGIWDEWTDKETGKALKSCAMLITEPNKLAAEIHDRMPVLLQPEQFGPWLHGESGKEALLPANDNVLRKVRVSPRVNSFRALDEDGTLIDPVKT</sequence>
<dbReference type="EMBL" id="CP031417">
    <property type="protein sequence ID" value="AXK79539.1"/>
    <property type="molecule type" value="Genomic_DNA"/>
</dbReference>
<accession>A0A345ZRJ2</accession>
<dbReference type="GO" id="GO:0008233">
    <property type="term" value="F:peptidase activity"/>
    <property type="evidence" value="ECO:0007669"/>
    <property type="project" value="UniProtKB-KW"/>
</dbReference>
<keyword evidence="5" id="KW-0190">Covalent protein-DNA linkage</keyword>
<name>A0A345ZRJ2_9HYPH</name>
<evidence type="ECO:0000313" key="9">
    <source>
        <dbReference type="EMBL" id="AXK79539.1"/>
    </source>
</evidence>
<dbReference type="GO" id="GO:0106300">
    <property type="term" value="P:protein-DNA covalent cross-linking repair"/>
    <property type="evidence" value="ECO:0007669"/>
    <property type="project" value="InterPro"/>
</dbReference>
<dbReference type="SUPFAM" id="SSF143081">
    <property type="entry name" value="BB1717-like"/>
    <property type="match status" value="1"/>
</dbReference>
<keyword evidence="3" id="KW-0227">DNA damage</keyword>
<evidence type="ECO:0000256" key="6">
    <source>
        <dbReference type="ARBA" id="ARBA00023125"/>
    </source>
</evidence>
<evidence type="ECO:0000256" key="1">
    <source>
        <dbReference type="ARBA" id="ARBA00008136"/>
    </source>
</evidence>
<proteinExistence type="inferred from homology"/>
<evidence type="ECO:0000256" key="8">
    <source>
        <dbReference type="RuleBase" id="RU364100"/>
    </source>
</evidence>
<organism evidence="9 10">
    <name type="scientific">Pseudolabrys taiwanensis</name>
    <dbReference type="NCBI Taxonomy" id="331696"/>
    <lineage>
        <taxon>Bacteria</taxon>
        <taxon>Pseudomonadati</taxon>
        <taxon>Pseudomonadota</taxon>
        <taxon>Alphaproteobacteria</taxon>
        <taxon>Hyphomicrobiales</taxon>
        <taxon>Xanthobacteraceae</taxon>
        <taxon>Pseudolabrys</taxon>
    </lineage>
</organism>
<dbReference type="OrthoDB" id="9782620at2"/>
<evidence type="ECO:0000256" key="5">
    <source>
        <dbReference type="ARBA" id="ARBA00023124"/>
    </source>
</evidence>
<keyword evidence="4 8" id="KW-0378">Hydrolase</keyword>
<dbReference type="Gene3D" id="3.90.1680.10">
    <property type="entry name" value="SOS response associated peptidase-like"/>
    <property type="match status" value="1"/>
</dbReference>
<dbReference type="GO" id="GO:0003697">
    <property type="term" value="F:single-stranded DNA binding"/>
    <property type="evidence" value="ECO:0007669"/>
    <property type="project" value="InterPro"/>
</dbReference>
<evidence type="ECO:0000256" key="2">
    <source>
        <dbReference type="ARBA" id="ARBA00022670"/>
    </source>
</evidence>
<reference evidence="9 10" key="1">
    <citation type="submission" date="2018-07" db="EMBL/GenBank/DDBJ databases">
        <authorList>
            <person name="Quirk P.G."/>
            <person name="Krulwich T.A."/>
        </authorList>
    </citation>
    <scope>NUCLEOTIDE SEQUENCE [LARGE SCALE GENOMIC DNA]</scope>
    <source>
        <strain evidence="9 10">CC-BB4</strain>
    </source>
</reference>
<evidence type="ECO:0000313" key="10">
    <source>
        <dbReference type="Proteomes" id="UP000254889"/>
    </source>
</evidence>
<keyword evidence="10" id="KW-1185">Reference proteome</keyword>
<keyword evidence="7" id="KW-0456">Lyase</keyword>
<keyword evidence="2 8" id="KW-0645">Protease</keyword>
<comment type="similarity">
    <text evidence="1 8">Belongs to the SOS response-associated peptidase family.</text>
</comment>
<keyword evidence="6" id="KW-0238">DNA-binding</keyword>
<evidence type="ECO:0000256" key="3">
    <source>
        <dbReference type="ARBA" id="ARBA00022763"/>
    </source>
</evidence>
<gene>
    <name evidence="9" type="ORF">DW352_02790</name>
</gene>
<dbReference type="AlphaFoldDB" id="A0A345ZRJ2"/>
<dbReference type="EC" id="3.4.-.-" evidence="8"/>
<dbReference type="PANTHER" id="PTHR13604">
    <property type="entry name" value="DC12-RELATED"/>
    <property type="match status" value="1"/>
</dbReference>